<gene>
    <name evidence="2" type="ORF">ZIOFF_021647</name>
</gene>
<feature type="region of interest" description="Disordered" evidence="1">
    <location>
        <begin position="13"/>
        <end position="48"/>
    </location>
</feature>
<dbReference type="Proteomes" id="UP000734854">
    <property type="component" value="Unassembled WGS sequence"/>
</dbReference>
<evidence type="ECO:0000313" key="2">
    <source>
        <dbReference type="EMBL" id="KAG6518243.1"/>
    </source>
</evidence>
<organism evidence="2 3">
    <name type="scientific">Zingiber officinale</name>
    <name type="common">Ginger</name>
    <name type="synonym">Amomum zingiber</name>
    <dbReference type="NCBI Taxonomy" id="94328"/>
    <lineage>
        <taxon>Eukaryota</taxon>
        <taxon>Viridiplantae</taxon>
        <taxon>Streptophyta</taxon>
        <taxon>Embryophyta</taxon>
        <taxon>Tracheophyta</taxon>
        <taxon>Spermatophyta</taxon>
        <taxon>Magnoliopsida</taxon>
        <taxon>Liliopsida</taxon>
        <taxon>Zingiberales</taxon>
        <taxon>Zingiberaceae</taxon>
        <taxon>Zingiber</taxon>
    </lineage>
</organism>
<accession>A0A8J5H464</accession>
<name>A0A8J5H464_ZINOF</name>
<dbReference type="AlphaFoldDB" id="A0A8J5H464"/>
<evidence type="ECO:0000313" key="3">
    <source>
        <dbReference type="Proteomes" id="UP000734854"/>
    </source>
</evidence>
<comment type="caution">
    <text evidence="2">The sequence shown here is derived from an EMBL/GenBank/DDBJ whole genome shotgun (WGS) entry which is preliminary data.</text>
</comment>
<keyword evidence="3" id="KW-1185">Reference proteome</keyword>
<evidence type="ECO:0000256" key="1">
    <source>
        <dbReference type="SAM" id="MobiDB-lite"/>
    </source>
</evidence>
<proteinExistence type="predicted"/>
<sequence length="128" mass="14196">MCEDELLPNLIDQRRRSGPGTHRDSGDGRPQCRRAECWEGGRSGGATDDVRLGREEDLVLVARLLCTEEDEGDQKQLCETGLGLVSQRWLTKHVFRISKLYLANVGGRGTVLVDALSRHIPLVIASQD</sequence>
<dbReference type="EMBL" id="JACMSC010000006">
    <property type="protein sequence ID" value="KAG6518243.1"/>
    <property type="molecule type" value="Genomic_DNA"/>
</dbReference>
<protein>
    <submittedName>
        <fullName evidence="2">Uncharacterized protein</fullName>
    </submittedName>
</protein>
<reference evidence="2 3" key="1">
    <citation type="submission" date="2020-08" db="EMBL/GenBank/DDBJ databases">
        <title>Plant Genome Project.</title>
        <authorList>
            <person name="Zhang R.-G."/>
        </authorList>
    </citation>
    <scope>NUCLEOTIDE SEQUENCE [LARGE SCALE GENOMIC DNA]</scope>
    <source>
        <tissue evidence="2">Rhizome</tissue>
    </source>
</reference>